<dbReference type="OrthoDB" id="3037258at2759"/>
<dbReference type="EMBL" id="KL142392">
    <property type="protein sequence ID" value="KDR71577.1"/>
    <property type="molecule type" value="Genomic_DNA"/>
</dbReference>
<evidence type="ECO:0000313" key="2">
    <source>
        <dbReference type="EMBL" id="KDR71577.1"/>
    </source>
</evidence>
<accession>A0A067SNG6</accession>
<dbReference type="Proteomes" id="UP000027222">
    <property type="component" value="Unassembled WGS sequence"/>
</dbReference>
<evidence type="ECO:0000259" key="1">
    <source>
        <dbReference type="Pfam" id="PF12937"/>
    </source>
</evidence>
<protein>
    <recommendedName>
        <fullName evidence="1">F-box domain-containing protein</fullName>
    </recommendedName>
</protein>
<name>A0A067SNG6_GALM3</name>
<reference evidence="3" key="1">
    <citation type="journal article" date="2014" name="Proc. Natl. Acad. Sci. U.S.A.">
        <title>Extensive sampling of basidiomycete genomes demonstrates inadequacy of the white-rot/brown-rot paradigm for wood decay fungi.</title>
        <authorList>
            <person name="Riley R."/>
            <person name="Salamov A.A."/>
            <person name="Brown D.W."/>
            <person name="Nagy L.G."/>
            <person name="Floudas D."/>
            <person name="Held B.W."/>
            <person name="Levasseur A."/>
            <person name="Lombard V."/>
            <person name="Morin E."/>
            <person name="Otillar R."/>
            <person name="Lindquist E.A."/>
            <person name="Sun H."/>
            <person name="LaButti K.M."/>
            <person name="Schmutz J."/>
            <person name="Jabbour D."/>
            <person name="Luo H."/>
            <person name="Baker S.E."/>
            <person name="Pisabarro A.G."/>
            <person name="Walton J.D."/>
            <person name="Blanchette R.A."/>
            <person name="Henrissat B."/>
            <person name="Martin F."/>
            <person name="Cullen D."/>
            <person name="Hibbett D.S."/>
            <person name="Grigoriev I.V."/>
        </authorList>
    </citation>
    <scope>NUCLEOTIDE SEQUENCE [LARGE SCALE GENOMIC DNA]</scope>
    <source>
        <strain evidence="3">CBS 339.88</strain>
    </source>
</reference>
<gene>
    <name evidence="2" type="ORF">GALMADRAFT_253916</name>
</gene>
<dbReference type="SUPFAM" id="SSF81383">
    <property type="entry name" value="F-box domain"/>
    <property type="match status" value="1"/>
</dbReference>
<sequence length="679" mass="75865">MLAQLTDLPTELILQILKHDQIQPTDIYTVGLVCKRLNSIAISLLLEAQGVVNPENSIALTFDYDNDSLHPPQIYPSLLPPEYPVNLPDRKISARAAVMVAFYISSIREVKCTFPPSFTDLHILQQLERFAGFILCLKSIDSIAFHFAGDNQYRHLAPNPMFSSIFGDIIQTLTSKGCQSLQLYNSSFNDGQVERGVDPDDPTTLTAALSSFSVGQRSAPGSTKKANSGVLGISGGKIVSIPTANAPPLHGPTSADNKKGILKWTKARVGNTFSHFRSSKPPLPPKDSYWRYPPFNPSSTDPHGALHTVLIQTPFALLPGCLPAIRNIMHSSSSTLTRLTLSHIVLDEHLFDSCLPALFLNRPNAITHLSITQCHQISPQSFLRFLRCFQNHLQYLEFDREIDFISRDEELSSRLHFYELRTLKAPIDWVTYLLGADLPTPEEGKDPEVVSALPNLSALTIQCRTAASAYFTYQIFRPLLDNILEPLYSRWVAGSQYSQIPKIAVTLDLKLDRDQPWQMDQDRIFLNLLRPYLEPGHRKISSSHTTLVVEDGFSRTQASSTPTIPIHWQLIGKLELSPTPPPINSIQAGVLAQWVTTLFPAVEQVTLPLPFIPRSMPIAEYKKRQWGIANDAVVFLHKALRSSRIDDDAAPYAWKTLVIGQWSFSLDLDMDPDLESSWA</sequence>
<dbReference type="Pfam" id="PF12937">
    <property type="entry name" value="F-box-like"/>
    <property type="match status" value="1"/>
</dbReference>
<evidence type="ECO:0000313" key="3">
    <source>
        <dbReference type="Proteomes" id="UP000027222"/>
    </source>
</evidence>
<keyword evidence="3" id="KW-1185">Reference proteome</keyword>
<dbReference type="CDD" id="cd09917">
    <property type="entry name" value="F-box_SF"/>
    <property type="match status" value="1"/>
</dbReference>
<feature type="domain" description="F-box" evidence="1">
    <location>
        <begin position="6"/>
        <end position="42"/>
    </location>
</feature>
<dbReference type="HOGENOM" id="CLU_448362_0_0_1"/>
<dbReference type="InterPro" id="IPR036047">
    <property type="entry name" value="F-box-like_dom_sf"/>
</dbReference>
<dbReference type="AlphaFoldDB" id="A0A067SNG6"/>
<dbReference type="InterPro" id="IPR001810">
    <property type="entry name" value="F-box_dom"/>
</dbReference>
<proteinExistence type="predicted"/>
<organism evidence="2 3">
    <name type="scientific">Galerina marginata (strain CBS 339.88)</name>
    <dbReference type="NCBI Taxonomy" id="685588"/>
    <lineage>
        <taxon>Eukaryota</taxon>
        <taxon>Fungi</taxon>
        <taxon>Dikarya</taxon>
        <taxon>Basidiomycota</taxon>
        <taxon>Agaricomycotina</taxon>
        <taxon>Agaricomycetes</taxon>
        <taxon>Agaricomycetidae</taxon>
        <taxon>Agaricales</taxon>
        <taxon>Agaricineae</taxon>
        <taxon>Strophariaceae</taxon>
        <taxon>Galerina</taxon>
    </lineage>
</organism>